<evidence type="ECO:0000313" key="2">
    <source>
        <dbReference type="Proteomes" id="UP000001968"/>
    </source>
</evidence>
<name>Q0AZB4_SYNWW</name>
<dbReference type="HOGENOM" id="CLU_2604829_0_0_9"/>
<dbReference type="AlphaFoldDB" id="Q0AZB4"/>
<dbReference type="KEGG" id="swo:Swol_0611"/>
<organism evidence="1 2">
    <name type="scientific">Syntrophomonas wolfei subsp. wolfei (strain DSM 2245B / Goettingen)</name>
    <dbReference type="NCBI Taxonomy" id="335541"/>
    <lineage>
        <taxon>Bacteria</taxon>
        <taxon>Bacillati</taxon>
        <taxon>Bacillota</taxon>
        <taxon>Clostridia</taxon>
        <taxon>Eubacteriales</taxon>
        <taxon>Syntrophomonadaceae</taxon>
        <taxon>Syntrophomonas</taxon>
    </lineage>
</organism>
<evidence type="ECO:0000313" key="1">
    <source>
        <dbReference type="EMBL" id="ABI67940.1"/>
    </source>
</evidence>
<dbReference type="RefSeq" id="WP_011640045.1">
    <property type="nucleotide sequence ID" value="NC_008346.1"/>
</dbReference>
<dbReference type="OrthoDB" id="9916621at2"/>
<proteinExistence type="predicted"/>
<sequence length="79" mass="8436">MYIGITGLMPGTMSTAAGIIMLIKSQEQASQSVAFIGKMQDHMIKIHGEEISKLFNTKDVAALSKTINSKVGQVVNLVA</sequence>
<reference evidence="2" key="1">
    <citation type="journal article" date="2010" name="Environ. Microbiol.">
        <title>The genome of Syntrophomonas wolfei: new insights into syntrophic metabolism and biohydrogen production.</title>
        <authorList>
            <person name="Sieber J.R."/>
            <person name="Sims D.R."/>
            <person name="Han C."/>
            <person name="Kim E."/>
            <person name="Lykidis A."/>
            <person name="Lapidus A.L."/>
            <person name="McDonnald E."/>
            <person name="Rohlin L."/>
            <person name="Culley D.E."/>
            <person name="Gunsalus R."/>
            <person name="McInerney M.J."/>
        </authorList>
    </citation>
    <scope>NUCLEOTIDE SEQUENCE [LARGE SCALE GENOMIC DNA]</scope>
    <source>
        <strain evidence="2">DSM 2245B / Goettingen</strain>
    </source>
</reference>
<keyword evidence="2" id="KW-1185">Reference proteome</keyword>
<dbReference type="Proteomes" id="UP000001968">
    <property type="component" value="Chromosome"/>
</dbReference>
<gene>
    <name evidence="1" type="ordered locus">Swol_0611</name>
</gene>
<dbReference type="EMBL" id="CP000448">
    <property type="protein sequence ID" value="ABI67940.1"/>
    <property type="molecule type" value="Genomic_DNA"/>
</dbReference>
<dbReference type="STRING" id="335541.Swol_0611"/>
<protein>
    <submittedName>
        <fullName evidence="1">Uncharacterized protein</fullName>
    </submittedName>
</protein>
<accession>Q0AZB4</accession>